<evidence type="ECO:0000256" key="1">
    <source>
        <dbReference type="SAM" id="Phobius"/>
    </source>
</evidence>
<sequence>MIKSLGTLQDLHFFFSLFLYPFYFYLQPGRGLNTVYHTLIHYGSSRHSNFLFFFVSFMLCFFPVFTHLHPDGWEKGPWAWIFSGGASRVIWDTGFGPMGEPGRTALNQKNST</sequence>
<organism evidence="2 3">
    <name type="scientific">Cercophora scortea</name>
    <dbReference type="NCBI Taxonomy" id="314031"/>
    <lineage>
        <taxon>Eukaryota</taxon>
        <taxon>Fungi</taxon>
        <taxon>Dikarya</taxon>
        <taxon>Ascomycota</taxon>
        <taxon>Pezizomycotina</taxon>
        <taxon>Sordariomycetes</taxon>
        <taxon>Sordariomycetidae</taxon>
        <taxon>Sordariales</taxon>
        <taxon>Lasiosphaeriaceae</taxon>
        <taxon>Cercophora</taxon>
    </lineage>
</organism>
<dbReference type="AlphaFoldDB" id="A0AAE0I9T6"/>
<keyword evidence="3" id="KW-1185">Reference proteome</keyword>
<dbReference type="Proteomes" id="UP001286456">
    <property type="component" value="Unassembled WGS sequence"/>
</dbReference>
<protein>
    <submittedName>
        <fullName evidence="2">Uncharacterized protein</fullName>
    </submittedName>
</protein>
<feature type="transmembrane region" description="Helical" evidence="1">
    <location>
        <begin position="12"/>
        <end position="29"/>
    </location>
</feature>
<comment type="caution">
    <text evidence="2">The sequence shown here is derived from an EMBL/GenBank/DDBJ whole genome shotgun (WGS) entry which is preliminary data.</text>
</comment>
<reference evidence="2" key="2">
    <citation type="submission" date="2023-06" db="EMBL/GenBank/DDBJ databases">
        <authorList>
            <consortium name="Lawrence Berkeley National Laboratory"/>
            <person name="Haridas S."/>
            <person name="Hensen N."/>
            <person name="Bonometti L."/>
            <person name="Westerberg I."/>
            <person name="Brannstrom I.O."/>
            <person name="Guillou S."/>
            <person name="Cros-Aarteil S."/>
            <person name="Calhoun S."/>
            <person name="Kuo A."/>
            <person name="Mondo S."/>
            <person name="Pangilinan J."/>
            <person name="Riley R."/>
            <person name="Labutti K."/>
            <person name="Andreopoulos B."/>
            <person name="Lipzen A."/>
            <person name="Chen C."/>
            <person name="Yanf M."/>
            <person name="Daum C."/>
            <person name="Ng V."/>
            <person name="Clum A."/>
            <person name="Steindorff A."/>
            <person name="Ohm R."/>
            <person name="Martin F."/>
            <person name="Silar P."/>
            <person name="Natvig D."/>
            <person name="Lalanne C."/>
            <person name="Gautier V."/>
            <person name="Ament-Velasquez S.L."/>
            <person name="Kruys A."/>
            <person name="Hutchinson M.I."/>
            <person name="Powell A.J."/>
            <person name="Barry K."/>
            <person name="Miller A.N."/>
            <person name="Grigoriev I.V."/>
            <person name="Debuchy R."/>
            <person name="Gladieux P."/>
            <person name="Thoren M.H."/>
            <person name="Johannesson H."/>
        </authorList>
    </citation>
    <scope>NUCLEOTIDE SEQUENCE</scope>
    <source>
        <strain evidence="2">SMH4131-1</strain>
    </source>
</reference>
<accession>A0AAE0I9T6</accession>
<evidence type="ECO:0000313" key="2">
    <source>
        <dbReference type="EMBL" id="KAK3321204.1"/>
    </source>
</evidence>
<gene>
    <name evidence="2" type="ORF">B0T19DRAFT_261633</name>
</gene>
<keyword evidence="1" id="KW-0472">Membrane</keyword>
<keyword evidence="1" id="KW-0812">Transmembrane</keyword>
<dbReference type="EMBL" id="JAUEPO010000005">
    <property type="protein sequence ID" value="KAK3321204.1"/>
    <property type="molecule type" value="Genomic_DNA"/>
</dbReference>
<keyword evidence="1" id="KW-1133">Transmembrane helix</keyword>
<evidence type="ECO:0000313" key="3">
    <source>
        <dbReference type="Proteomes" id="UP001286456"/>
    </source>
</evidence>
<name>A0AAE0I9T6_9PEZI</name>
<reference evidence="2" key="1">
    <citation type="journal article" date="2023" name="Mol. Phylogenet. Evol.">
        <title>Genome-scale phylogeny and comparative genomics of the fungal order Sordariales.</title>
        <authorList>
            <person name="Hensen N."/>
            <person name="Bonometti L."/>
            <person name="Westerberg I."/>
            <person name="Brannstrom I.O."/>
            <person name="Guillou S."/>
            <person name="Cros-Aarteil S."/>
            <person name="Calhoun S."/>
            <person name="Haridas S."/>
            <person name="Kuo A."/>
            <person name="Mondo S."/>
            <person name="Pangilinan J."/>
            <person name="Riley R."/>
            <person name="LaButti K."/>
            <person name="Andreopoulos B."/>
            <person name="Lipzen A."/>
            <person name="Chen C."/>
            <person name="Yan M."/>
            <person name="Daum C."/>
            <person name="Ng V."/>
            <person name="Clum A."/>
            <person name="Steindorff A."/>
            <person name="Ohm R.A."/>
            <person name="Martin F."/>
            <person name="Silar P."/>
            <person name="Natvig D.O."/>
            <person name="Lalanne C."/>
            <person name="Gautier V."/>
            <person name="Ament-Velasquez S.L."/>
            <person name="Kruys A."/>
            <person name="Hutchinson M.I."/>
            <person name="Powell A.J."/>
            <person name="Barry K."/>
            <person name="Miller A.N."/>
            <person name="Grigoriev I.V."/>
            <person name="Debuchy R."/>
            <person name="Gladieux P."/>
            <person name="Hiltunen Thoren M."/>
            <person name="Johannesson H."/>
        </authorList>
    </citation>
    <scope>NUCLEOTIDE SEQUENCE</scope>
    <source>
        <strain evidence="2">SMH4131-1</strain>
    </source>
</reference>
<feature type="transmembrane region" description="Helical" evidence="1">
    <location>
        <begin position="50"/>
        <end position="68"/>
    </location>
</feature>
<proteinExistence type="predicted"/>